<evidence type="ECO:0000256" key="1">
    <source>
        <dbReference type="SAM" id="MobiDB-lite"/>
    </source>
</evidence>
<accession>A0A378X150</accession>
<evidence type="ECO:0000313" key="3">
    <source>
        <dbReference type="Proteomes" id="UP000255082"/>
    </source>
</evidence>
<protein>
    <submittedName>
        <fullName evidence="2">Uncharacterized protein</fullName>
    </submittedName>
</protein>
<sequence>MDGVVVFGDDGAEFADVGAGDGGGHGVEDFDEEFGALEEVGVVGVGEGECGFTATATGTAAATATATATATVSAATAAAGGVGVGAGFGGGVGDDEVEADFEAFVDGVVDGVDGDAFAGPGGGGVFEAFGFFGDVAAVEEADGEFEAGAGDGGDVAVDGVAGQGAAGGDVFDEVADHLPRQRPHILQRRRQQLTGHGQAGARRAGGGVAGSARCGDGPAGRGRFRRGRRTRRGTRHWRKLPSPPVYCAAFIT</sequence>
<dbReference type="AlphaFoldDB" id="A0A378X150"/>
<proteinExistence type="predicted"/>
<reference evidence="2 3" key="1">
    <citation type="submission" date="2018-06" db="EMBL/GenBank/DDBJ databases">
        <authorList>
            <consortium name="Pathogen Informatics"/>
            <person name="Doyle S."/>
        </authorList>
    </citation>
    <scope>NUCLEOTIDE SEQUENCE [LARGE SCALE GENOMIC DNA]</scope>
    <source>
        <strain evidence="2 3">NCTC13184</strain>
    </source>
</reference>
<dbReference type="Proteomes" id="UP000255082">
    <property type="component" value="Unassembled WGS sequence"/>
</dbReference>
<name>A0A378X150_9NOCA</name>
<feature type="compositionally biased region" description="Basic residues" evidence="1">
    <location>
        <begin position="222"/>
        <end position="238"/>
    </location>
</feature>
<dbReference type="EMBL" id="UGRU01000001">
    <property type="protein sequence ID" value="SUA46545.1"/>
    <property type="molecule type" value="Genomic_DNA"/>
</dbReference>
<feature type="region of interest" description="Disordered" evidence="1">
    <location>
        <begin position="190"/>
        <end position="238"/>
    </location>
</feature>
<organism evidence="2 3">
    <name type="scientific">Nocardia africana</name>
    <dbReference type="NCBI Taxonomy" id="134964"/>
    <lineage>
        <taxon>Bacteria</taxon>
        <taxon>Bacillati</taxon>
        <taxon>Actinomycetota</taxon>
        <taxon>Actinomycetes</taxon>
        <taxon>Mycobacteriales</taxon>
        <taxon>Nocardiaceae</taxon>
        <taxon>Nocardia</taxon>
    </lineage>
</organism>
<evidence type="ECO:0000313" key="2">
    <source>
        <dbReference type="EMBL" id="SUA46545.1"/>
    </source>
</evidence>
<gene>
    <name evidence="2" type="ORF">NCTC13184_05074</name>
</gene>